<dbReference type="EMBL" id="JAGGNH010000004">
    <property type="protein sequence ID" value="KAJ0974961.1"/>
    <property type="molecule type" value="Genomic_DNA"/>
</dbReference>
<evidence type="ECO:0000256" key="2">
    <source>
        <dbReference type="SAM" id="MobiDB-lite"/>
    </source>
</evidence>
<feature type="region of interest" description="Disordered" evidence="2">
    <location>
        <begin position="644"/>
        <end position="735"/>
    </location>
</feature>
<dbReference type="GO" id="GO:0005509">
    <property type="term" value="F:calcium ion binding"/>
    <property type="evidence" value="ECO:0007669"/>
    <property type="project" value="InterPro"/>
</dbReference>
<feature type="domain" description="EF-hand" evidence="3">
    <location>
        <begin position="787"/>
        <end position="822"/>
    </location>
</feature>
<feature type="region of interest" description="Disordered" evidence="2">
    <location>
        <begin position="483"/>
        <end position="502"/>
    </location>
</feature>
<gene>
    <name evidence="4" type="ORF">J5N97_016926</name>
</gene>
<dbReference type="CDD" id="cd00051">
    <property type="entry name" value="EFh"/>
    <property type="match status" value="1"/>
</dbReference>
<evidence type="ECO:0000313" key="5">
    <source>
        <dbReference type="Proteomes" id="UP001085076"/>
    </source>
</evidence>
<dbReference type="InterPro" id="IPR018247">
    <property type="entry name" value="EF_Hand_1_Ca_BS"/>
</dbReference>
<keyword evidence="5" id="KW-1185">Reference proteome</keyword>
<dbReference type="InterPro" id="IPR002048">
    <property type="entry name" value="EF_hand_dom"/>
</dbReference>
<feature type="compositionally biased region" description="Low complexity" evidence="2">
    <location>
        <begin position="669"/>
        <end position="679"/>
    </location>
</feature>
<name>A0A9D5CK85_9LILI</name>
<dbReference type="SMART" id="SM00054">
    <property type="entry name" value="EFh"/>
    <property type="match status" value="1"/>
</dbReference>
<comment type="caution">
    <text evidence="4">The sequence shown here is derived from an EMBL/GenBank/DDBJ whole genome shotgun (WGS) entry which is preliminary data.</text>
</comment>
<dbReference type="OrthoDB" id="26525at2759"/>
<accession>A0A9D5CK85</accession>
<feature type="region of interest" description="Disordered" evidence="2">
    <location>
        <begin position="53"/>
        <end position="101"/>
    </location>
</feature>
<feature type="compositionally biased region" description="Polar residues" evidence="2">
    <location>
        <begin position="693"/>
        <end position="711"/>
    </location>
</feature>
<reference evidence="4" key="1">
    <citation type="submission" date="2021-03" db="EMBL/GenBank/DDBJ databases">
        <authorList>
            <person name="Li Z."/>
            <person name="Yang C."/>
        </authorList>
    </citation>
    <scope>NUCLEOTIDE SEQUENCE</scope>
    <source>
        <strain evidence="4">Dzin_1.0</strain>
        <tissue evidence="4">Leaf</tissue>
    </source>
</reference>
<organism evidence="4 5">
    <name type="scientific">Dioscorea zingiberensis</name>
    <dbReference type="NCBI Taxonomy" id="325984"/>
    <lineage>
        <taxon>Eukaryota</taxon>
        <taxon>Viridiplantae</taxon>
        <taxon>Streptophyta</taxon>
        <taxon>Embryophyta</taxon>
        <taxon>Tracheophyta</taxon>
        <taxon>Spermatophyta</taxon>
        <taxon>Magnoliopsida</taxon>
        <taxon>Liliopsida</taxon>
        <taxon>Dioscoreales</taxon>
        <taxon>Dioscoreaceae</taxon>
        <taxon>Dioscorea</taxon>
    </lineage>
</organism>
<feature type="compositionally biased region" description="Polar residues" evidence="2">
    <location>
        <begin position="53"/>
        <end position="67"/>
    </location>
</feature>
<evidence type="ECO:0000259" key="3">
    <source>
        <dbReference type="PROSITE" id="PS50222"/>
    </source>
</evidence>
<protein>
    <recommendedName>
        <fullName evidence="3">EF-hand domain-containing protein</fullName>
    </recommendedName>
</protein>
<evidence type="ECO:0000256" key="1">
    <source>
        <dbReference type="ARBA" id="ARBA00022837"/>
    </source>
</evidence>
<dbReference type="AlphaFoldDB" id="A0A9D5CK85"/>
<feature type="compositionally biased region" description="Basic and acidic residues" evidence="2">
    <location>
        <begin position="92"/>
        <end position="101"/>
    </location>
</feature>
<evidence type="ECO:0000313" key="4">
    <source>
        <dbReference type="EMBL" id="KAJ0974961.1"/>
    </source>
</evidence>
<dbReference type="InterPro" id="IPR011992">
    <property type="entry name" value="EF-hand-dom_pair"/>
</dbReference>
<keyword evidence="1" id="KW-0106">Calcium</keyword>
<proteinExistence type="predicted"/>
<dbReference type="PROSITE" id="PS00018">
    <property type="entry name" value="EF_HAND_1"/>
    <property type="match status" value="1"/>
</dbReference>
<dbReference type="Proteomes" id="UP001085076">
    <property type="component" value="Miscellaneous, Linkage group lg04"/>
</dbReference>
<dbReference type="SUPFAM" id="SSF47473">
    <property type="entry name" value="EF-hand"/>
    <property type="match status" value="1"/>
</dbReference>
<reference evidence="4" key="2">
    <citation type="journal article" date="2022" name="Hortic Res">
        <title>The genome of Dioscorea zingiberensis sheds light on the biosynthesis, origin and evolution of the medicinally important diosgenin saponins.</title>
        <authorList>
            <person name="Li Y."/>
            <person name="Tan C."/>
            <person name="Li Z."/>
            <person name="Guo J."/>
            <person name="Li S."/>
            <person name="Chen X."/>
            <person name="Wang C."/>
            <person name="Dai X."/>
            <person name="Yang H."/>
            <person name="Song W."/>
            <person name="Hou L."/>
            <person name="Xu J."/>
            <person name="Tong Z."/>
            <person name="Xu A."/>
            <person name="Yuan X."/>
            <person name="Wang W."/>
            <person name="Yang Q."/>
            <person name="Chen L."/>
            <person name="Sun Z."/>
            <person name="Wang K."/>
            <person name="Pan B."/>
            <person name="Chen J."/>
            <person name="Bao Y."/>
            <person name="Liu F."/>
            <person name="Qi X."/>
            <person name="Gang D.R."/>
            <person name="Wen J."/>
            <person name="Li J."/>
        </authorList>
    </citation>
    <scope>NUCLEOTIDE SEQUENCE</scope>
    <source>
        <strain evidence="4">Dzin_1.0</strain>
    </source>
</reference>
<sequence length="865" mass="96096">MRTPTGTINVCGQCLRPSHKAEECRREMTCRRCGGVGHKGLVCTGVRRKTTVVVQTAPSESKQTQQKPAKREKRPNEGKPKTKPTKLSVTDRNQKTGKETEEMENHYLSLAFDSDLMAGTERMRKFSIAKVTEIRGVVDCRRMTELLKSRVAEQGGWEVKPLKDGRYLVECPSAETARKIEKDSPMESPAYTITFTPWTTDLYRPAKAEGAMRWVTVKNLPMFCWGRDSTARMLKPVGDLVHMGEHGGGVTEDIQVLLRLRKPRLLPAALHCSIKTLQHTYIVEMIPGQPPLPWDTRPGTVKEGGDIAINESTMERLMADHNNSGVPPASKNDKGKAPITVLQVTPARHGGGRQKGIIIREPQEPRTTHRSIATAPEPAVTIPAGAAEVTEDGTLCQAEGVTRDGLEVGREEKTGQADSINVADPSLNCQPSEDEEEIDFADAVRTLTAVWQHHTVGSDSGSIPDKLDHLVRSNHLEMEKIKLSDNTPPGGAHNHGKGAQEGTHVIGPQKRLQTHPLCDKLANIEGQQAIGPTNMDLVQPEKQLNQMGNTLPEQGLGHNTREASLTIIPNEASTDVMTNEVSQSKSPVRPSNYIKAHYNPNDSNIKAQNNGIEIDLSNASLRKIGNSWNLITDEAWLLITSKKSHKDSHHLNPPGTQSGLNEEREGLSEPVLEAPQEEQPLPPKPRGRPKKSNLPQATTTMPKQKPATRQQKSTRGRKKDTKLEEQPPLTTVPITLSHWPNEGIISEALKVGVLLECAEGNAEKREKKREMAMRLEKRPCISHHGKMEREQFMEWLKHVDANGDGMISKKELQDALRELGMDWVRWKARRGMVHADLNKNHYVDGDKEMDKLIAYARTRWGILVT</sequence>
<dbReference type="PROSITE" id="PS50222">
    <property type="entry name" value="EF_HAND_2"/>
    <property type="match status" value="1"/>
</dbReference>
<dbReference type="Gene3D" id="1.10.238.10">
    <property type="entry name" value="EF-hand"/>
    <property type="match status" value="1"/>
</dbReference>